<keyword evidence="8" id="KW-1185">Reference proteome</keyword>
<organism evidence="7 8">
    <name type="scientific">Acrocarpospora phusangensis</name>
    <dbReference type="NCBI Taxonomy" id="1070424"/>
    <lineage>
        <taxon>Bacteria</taxon>
        <taxon>Bacillati</taxon>
        <taxon>Actinomycetota</taxon>
        <taxon>Actinomycetes</taxon>
        <taxon>Streptosporangiales</taxon>
        <taxon>Streptosporangiaceae</taxon>
        <taxon>Acrocarpospora</taxon>
    </lineage>
</organism>
<evidence type="ECO:0000256" key="6">
    <source>
        <dbReference type="SAM" id="Phobius"/>
    </source>
</evidence>
<dbReference type="PANTHER" id="PTHR42770:SF11">
    <property type="entry name" value="INNER MEMBRANE TRANSPORT PROTEIN YBAT"/>
    <property type="match status" value="1"/>
</dbReference>
<dbReference type="Gene3D" id="1.20.1740.10">
    <property type="entry name" value="Amino acid/polyamine transporter I"/>
    <property type="match status" value="1"/>
</dbReference>
<feature type="transmembrane region" description="Helical" evidence="6">
    <location>
        <begin position="334"/>
        <end position="352"/>
    </location>
</feature>
<evidence type="ECO:0000256" key="4">
    <source>
        <dbReference type="ARBA" id="ARBA00022989"/>
    </source>
</evidence>
<keyword evidence="3 6" id="KW-0812">Transmembrane</keyword>
<gene>
    <name evidence="7" type="ORF">Aph01nite_02950</name>
</gene>
<dbReference type="EMBL" id="BOOA01000002">
    <property type="protein sequence ID" value="GIH21985.1"/>
    <property type="molecule type" value="Genomic_DNA"/>
</dbReference>
<name>A0A919Q860_9ACTN</name>
<dbReference type="AlphaFoldDB" id="A0A919Q860"/>
<evidence type="ECO:0000313" key="7">
    <source>
        <dbReference type="EMBL" id="GIH21985.1"/>
    </source>
</evidence>
<feature type="transmembrane region" description="Helical" evidence="6">
    <location>
        <begin position="130"/>
        <end position="152"/>
    </location>
</feature>
<feature type="transmembrane region" description="Helical" evidence="6">
    <location>
        <begin position="159"/>
        <end position="181"/>
    </location>
</feature>
<dbReference type="InterPro" id="IPR002293">
    <property type="entry name" value="AA/rel_permease1"/>
</dbReference>
<dbReference type="GO" id="GO:0022857">
    <property type="term" value="F:transmembrane transporter activity"/>
    <property type="evidence" value="ECO:0007669"/>
    <property type="project" value="InterPro"/>
</dbReference>
<feature type="transmembrane region" description="Helical" evidence="6">
    <location>
        <begin position="93"/>
        <end position="118"/>
    </location>
</feature>
<dbReference type="GO" id="GO:0005886">
    <property type="term" value="C:plasma membrane"/>
    <property type="evidence" value="ECO:0007669"/>
    <property type="project" value="UniProtKB-SubCell"/>
</dbReference>
<evidence type="ECO:0000256" key="5">
    <source>
        <dbReference type="ARBA" id="ARBA00023136"/>
    </source>
</evidence>
<feature type="transmembrane region" description="Helical" evidence="6">
    <location>
        <begin position="240"/>
        <end position="262"/>
    </location>
</feature>
<comment type="caution">
    <text evidence="7">The sequence shown here is derived from an EMBL/GenBank/DDBJ whole genome shotgun (WGS) entry which is preliminary data.</text>
</comment>
<feature type="transmembrane region" description="Helical" evidence="6">
    <location>
        <begin position="393"/>
        <end position="413"/>
    </location>
</feature>
<dbReference type="PIRSF" id="PIRSF006060">
    <property type="entry name" value="AA_transporter"/>
    <property type="match status" value="1"/>
</dbReference>
<feature type="transmembrane region" description="Helical" evidence="6">
    <location>
        <begin position="54"/>
        <end position="73"/>
    </location>
</feature>
<dbReference type="InterPro" id="IPR050367">
    <property type="entry name" value="APC_superfamily"/>
</dbReference>
<keyword evidence="2" id="KW-1003">Cell membrane</keyword>
<sequence>MSVTLGSLTVMKAQTSLRRVIGRKVLLLFVVGDILGAGIYALAGKVAGQVGGALWVPFLVAFVLAALTATAYAELVGKYPQAAGAALYANKAFGVPFVTFIVAFAVMMSGVTSAGAAARAFGGQYLAEFVSLPVLAGALIFLALVTLVNFAGISESIKVNVVLTLIEAFGLLVIIAIGVYALVSGDGDPGRALEFHPVNGAFLGVLGGTALAFYALLGFEDSVNLAEEAKDPQRDFPRALFGGLAVAAAVYLAVAFTATMLVDTETLRTSSGPLLEVVKVAGLSFPPKLFALIALLAVGNTALINMLMASRLVYGMGRERIVPAVFASVHPTRATPWVAILFTVAVAVALVSTGDVGGLAETTVLLLLCVFALVNVSVLVLRRDPVEHAHYRAPNWAPALGAAVCVLLALPITGRDGSVYLRAGVLLAVGVLLWFVNRLLAGRGRNREDSAVEAEIGR</sequence>
<feature type="transmembrane region" description="Helical" evidence="6">
    <location>
        <begin position="201"/>
        <end position="219"/>
    </location>
</feature>
<evidence type="ECO:0000313" key="8">
    <source>
        <dbReference type="Proteomes" id="UP000640052"/>
    </source>
</evidence>
<dbReference type="Pfam" id="PF13520">
    <property type="entry name" value="AA_permease_2"/>
    <property type="match status" value="1"/>
</dbReference>
<evidence type="ECO:0000256" key="2">
    <source>
        <dbReference type="ARBA" id="ARBA00022475"/>
    </source>
</evidence>
<feature type="transmembrane region" description="Helical" evidence="6">
    <location>
        <begin position="21"/>
        <end position="42"/>
    </location>
</feature>
<feature type="transmembrane region" description="Helical" evidence="6">
    <location>
        <begin position="364"/>
        <end position="381"/>
    </location>
</feature>
<proteinExistence type="predicted"/>
<evidence type="ECO:0000256" key="3">
    <source>
        <dbReference type="ARBA" id="ARBA00022692"/>
    </source>
</evidence>
<comment type="subcellular location">
    <subcellularLocation>
        <location evidence="1">Cell membrane</location>
        <topology evidence="1">Multi-pass membrane protein</topology>
    </subcellularLocation>
</comment>
<keyword evidence="5 6" id="KW-0472">Membrane</keyword>
<keyword evidence="4 6" id="KW-1133">Transmembrane helix</keyword>
<protein>
    <submittedName>
        <fullName evidence="7">Amino acid permease</fullName>
    </submittedName>
</protein>
<feature type="transmembrane region" description="Helical" evidence="6">
    <location>
        <begin position="289"/>
        <end position="314"/>
    </location>
</feature>
<feature type="transmembrane region" description="Helical" evidence="6">
    <location>
        <begin position="419"/>
        <end position="437"/>
    </location>
</feature>
<evidence type="ECO:0000256" key="1">
    <source>
        <dbReference type="ARBA" id="ARBA00004651"/>
    </source>
</evidence>
<reference evidence="7" key="1">
    <citation type="submission" date="2021-01" db="EMBL/GenBank/DDBJ databases">
        <title>Whole genome shotgun sequence of Acrocarpospora phusangensis NBRC 108782.</title>
        <authorList>
            <person name="Komaki H."/>
            <person name="Tamura T."/>
        </authorList>
    </citation>
    <scope>NUCLEOTIDE SEQUENCE</scope>
    <source>
        <strain evidence="7">NBRC 108782</strain>
    </source>
</reference>
<dbReference type="PANTHER" id="PTHR42770">
    <property type="entry name" value="AMINO ACID TRANSPORTER-RELATED"/>
    <property type="match status" value="1"/>
</dbReference>
<accession>A0A919Q860</accession>
<dbReference type="Proteomes" id="UP000640052">
    <property type="component" value="Unassembled WGS sequence"/>
</dbReference>